<evidence type="ECO:0000256" key="1">
    <source>
        <dbReference type="SAM" id="MobiDB-lite"/>
    </source>
</evidence>
<name>K0SVP2_THAOC</name>
<dbReference type="AlphaFoldDB" id="K0SVP2"/>
<evidence type="ECO:0000313" key="2">
    <source>
        <dbReference type="EMBL" id="EJK62277.1"/>
    </source>
</evidence>
<proteinExistence type="predicted"/>
<dbReference type="Proteomes" id="UP000266841">
    <property type="component" value="Unassembled WGS sequence"/>
</dbReference>
<organism evidence="2 3">
    <name type="scientific">Thalassiosira oceanica</name>
    <name type="common">Marine diatom</name>
    <dbReference type="NCBI Taxonomy" id="159749"/>
    <lineage>
        <taxon>Eukaryota</taxon>
        <taxon>Sar</taxon>
        <taxon>Stramenopiles</taxon>
        <taxon>Ochrophyta</taxon>
        <taxon>Bacillariophyta</taxon>
        <taxon>Coscinodiscophyceae</taxon>
        <taxon>Thalassiosirophycidae</taxon>
        <taxon>Thalassiosirales</taxon>
        <taxon>Thalassiosiraceae</taxon>
        <taxon>Thalassiosira</taxon>
    </lineage>
</organism>
<accession>K0SVP2</accession>
<reference evidence="2 3" key="1">
    <citation type="journal article" date="2012" name="Genome Biol.">
        <title>Genome and low-iron response of an oceanic diatom adapted to chronic iron limitation.</title>
        <authorList>
            <person name="Lommer M."/>
            <person name="Specht M."/>
            <person name="Roy A.S."/>
            <person name="Kraemer L."/>
            <person name="Andreson R."/>
            <person name="Gutowska M.A."/>
            <person name="Wolf J."/>
            <person name="Bergner S.V."/>
            <person name="Schilhabel M.B."/>
            <person name="Klostermeier U.C."/>
            <person name="Beiko R.G."/>
            <person name="Rosenstiel P."/>
            <person name="Hippler M."/>
            <person name="Laroche J."/>
        </authorList>
    </citation>
    <scope>NUCLEOTIDE SEQUENCE [LARGE SCALE GENOMIC DNA]</scope>
    <source>
        <strain evidence="2 3">CCMP1005</strain>
    </source>
</reference>
<keyword evidence="3" id="KW-1185">Reference proteome</keyword>
<feature type="compositionally biased region" description="Low complexity" evidence="1">
    <location>
        <begin position="131"/>
        <end position="142"/>
    </location>
</feature>
<feature type="region of interest" description="Disordered" evidence="1">
    <location>
        <begin position="106"/>
        <end position="166"/>
    </location>
</feature>
<sequence length="225" mass="25056">MNLRDPNPNPGPVDAIALIRYLLLRQRLTESQDTPDGQADAISWTLHSRHCHKPSQPRQRQPSSYSCALCPSNLTECHYKCLKQSNIGLYSTTTTNDDLRTANIMCGQKSSEKQQSRCSSGKRTKRRSVKRSSSSVESSGSSCALDRASGLSARNRQPPVPTYRVINEDSPGLELEIPTGVPLRELGLASSRRWDTTASRRRDESRPCLNFVDFFADGDLAFGRK</sequence>
<comment type="caution">
    <text evidence="2">The sequence shown here is derived from an EMBL/GenBank/DDBJ whole genome shotgun (WGS) entry which is preliminary data.</text>
</comment>
<feature type="compositionally biased region" description="Basic residues" evidence="1">
    <location>
        <begin position="120"/>
        <end position="130"/>
    </location>
</feature>
<evidence type="ECO:0000313" key="3">
    <source>
        <dbReference type="Proteomes" id="UP000266841"/>
    </source>
</evidence>
<gene>
    <name evidence="2" type="ORF">THAOC_17114</name>
</gene>
<protein>
    <submittedName>
        <fullName evidence="2">Uncharacterized protein</fullName>
    </submittedName>
</protein>
<dbReference type="EMBL" id="AGNL01018996">
    <property type="protein sequence ID" value="EJK62277.1"/>
    <property type="molecule type" value="Genomic_DNA"/>
</dbReference>